<evidence type="ECO:0000313" key="2">
    <source>
        <dbReference type="EMBL" id="KAJ9667206.1"/>
    </source>
</evidence>
<accession>A0ABQ9P1M4</accession>
<feature type="region of interest" description="Disordered" evidence="1">
    <location>
        <begin position="294"/>
        <end position="332"/>
    </location>
</feature>
<comment type="caution">
    <text evidence="2">The sequence shown here is derived from an EMBL/GenBank/DDBJ whole genome shotgun (WGS) entry which is preliminary data.</text>
</comment>
<feature type="region of interest" description="Disordered" evidence="1">
    <location>
        <begin position="432"/>
        <end position="508"/>
    </location>
</feature>
<protein>
    <submittedName>
        <fullName evidence="2">Uncharacterized protein</fullName>
    </submittedName>
</protein>
<evidence type="ECO:0000313" key="3">
    <source>
        <dbReference type="Proteomes" id="UP001172684"/>
    </source>
</evidence>
<reference evidence="2" key="1">
    <citation type="submission" date="2022-10" db="EMBL/GenBank/DDBJ databases">
        <title>Culturing micro-colonial fungi from biological soil crusts in the Mojave desert and describing Neophaeococcomyces mojavensis, and introducing the new genera and species Taxawa tesnikishii.</title>
        <authorList>
            <person name="Kurbessoian T."/>
            <person name="Stajich J.E."/>
        </authorList>
    </citation>
    <scope>NUCLEOTIDE SEQUENCE</scope>
    <source>
        <strain evidence="2">TK_1</strain>
    </source>
</reference>
<feature type="compositionally biased region" description="Low complexity" evidence="1">
    <location>
        <begin position="80"/>
        <end position="95"/>
    </location>
</feature>
<name>A0ABQ9P1M4_9PEZI</name>
<feature type="region of interest" description="Disordered" evidence="1">
    <location>
        <begin position="64"/>
        <end position="97"/>
    </location>
</feature>
<feature type="compositionally biased region" description="Basic and acidic residues" evidence="1">
    <location>
        <begin position="370"/>
        <end position="384"/>
    </location>
</feature>
<feature type="compositionally biased region" description="Basic and acidic residues" evidence="1">
    <location>
        <begin position="481"/>
        <end position="495"/>
    </location>
</feature>
<keyword evidence="3" id="KW-1185">Reference proteome</keyword>
<feature type="compositionally biased region" description="Polar residues" evidence="1">
    <location>
        <begin position="452"/>
        <end position="463"/>
    </location>
</feature>
<evidence type="ECO:0000256" key="1">
    <source>
        <dbReference type="SAM" id="MobiDB-lite"/>
    </source>
</evidence>
<dbReference type="Proteomes" id="UP001172684">
    <property type="component" value="Unassembled WGS sequence"/>
</dbReference>
<feature type="compositionally biased region" description="Polar residues" evidence="1">
    <location>
        <begin position="221"/>
        <end position="248"/>
    </location>
</feature>
<dbReference type="EMBL" id="JAPDRL010000014">
    <property type="protein sequence ID" value="KAJ9667206.1"/>
    <property type="molecule type" value="Genomic_DNA"/>
</dbReference>
<feature type="compositionally biased region" description="Low complexity" evidence="1">
    <location>
        <begin position="317"/>
        <end position="332"/>
    </location>
</feature>
<feature type="compositionally biased region" description="Polar residues" evidence="1">
    <location>
        <begin position="385"/>
        <end position="402"/>
    </location>
</feature>
<organism evidence="2 3">
    <name type="scientific">Coniosporium apollinis</name>
    <dbReference type="NCBI Taxonomy" id="61459"/>
    <lineage>
        <taxon>Eukaryota</taxon>
        <taxon>Fungi</taxon>
        <taxon>Dikarya</taxon>
        <taxon>Ascomycota</taxon>
        <taxon>Pezizomycotina</taxon>
        <taxon>Dothideomycetes</taxon>
        <taxon>Dothideomycetes incertae sedis</taxon>
        <taxon>Coniosporium</taxon>
    </lineage>
</organism>
<proteinExistence type="predicted"/>
<sequence>MYGFGGNSTRLSLISPEHEAIRRMSIEGAISPDASMRICTNDVSATGTPIAAVAASPVLLTVREDPISRTPSTSRRDPPSLRSQSRTASSSRPAANVEVDVVPLGPENVSPNVPVTSALPEEIAVHGGHVLPPTARERLRRRLPWLRDHVTAFGRRVRSSMTGGRVGRIFPMRRTVAANPAVALHRARPSTPLPLDVEIPITPTPSVEEPPNPSPHLQAVPQPTQEASQTNSPAQISARPSPTRSAARSVSRHNYDPYTCPLPSGVSTLSGEFERTSRSQLARVERSTVSRCACSPSCHCKRHDASQDSEHSLGPTASAPDENSSDSSASEDLQNLVDLSQDLPWVGGHIIDQRSQRSRFFYGELSMTDGSERDSRLGLRDPNRESSATFSSQATTVYNTDSLPGVPAVAPPSPSPFRLSLQTQNLPAAVPTAQTAGGSVDGGRTPTGPDSIDSNRTPTTAVRTNGALVDSAHGPALNGVPRREDHIDLPDHELSTGEVPSSIEPTGD</sequence>
<gene>
    <name evidence="2" type="ORF">H2201_002727</name>
</gene>
<feature type="region of interest" description="Disordered" evidence="1">
    <location>
        <begin position="192"/>
        <end position="271"/>
    </location>
</feature>
<feature type="region of interest" description="Disordered" evidence="1">
    <location>
        <begin position="368"/>
        <end position="416"/>
    </location>
</feature>